<dbReference type="CDD" id="cd18582">
    <property type="entry name" value="ABC_6TM_ATM1_ABCB7"/>
    <property type="match status" value="1"/>
</dbReference>
<dbReference type="SMART" id="SM00382">
    <property type="entry name" value="AAA"/>
    <property type="match status" value="1"/>
</dbReference>
<feature type="domain" description="ABC transporter" evidence="10">
    <location>
        <begin position="439"/>
        <end position="674"/>
    </location>
</feature>
<dbReference type="FunFam" id="3.40.50.300:FF:000287">
    <property type="entry name" value="Multidrug ABC transporter ATP-binding protein"/>
    <property type="match status" value="1"/>
</dbReference>
<evidence type="ECO:0008006" key="14">
    <source>
        <dbReference type="Google" id="ProtNLM"/>
    </source>
</evidence>
<evidence type="ECO:0000259" key="11">
    <source>
        <dbReference type="PROSITE" id="PS50929"/>
    </source>
</evidence>
<sequence length="677" mass="74050">MRLRLASAEAVRYATSSPLVRSAPREARCSVLSLGARPRAPCALAPRCRSPLASCALVRPQLVRHGTHSTRCLSSGSPRETKSAGVNDALRRAWHFLWDGAEPTLRARMGGALACMFGAKLLSIQVPFLFKAAVDILSDNAASASGGLGTLGVLALTPSVLMALYGVVRTTADGMTQLRNALFIQVTEGALRRISLRTFRHLHELELKFHLNRQTGVLSRVIERGTRAVGTLLSTTVLQVLPLAFEITIVSALLARHCGLKFAAVTIATLSIYASFTFVVVRMRTAIRKEQNAADASAAQRFIDSMINYETVKYFDATSHEERRYDEALAKYQVAATRTQLTLAGLNFGQNFVFSTGLAISMVLAVQEVASGRMGVGDMVMIHGLIFQLTMPLNILGMVYNQVRQATTDLQALLDLQVLSPAITDAPDALPLEISNGRIEFEDVHFEYQEGNPLLRGISFAVEAGQTLALVGSSGSGKSSILRLLYRFYDPQRGSIRIDGQDVRAVQLDSLRRCLAVVPQDVVLFNETVSYNLSYGDPNVSREALIHYAKQAQIHDTIQRMPLGYDTIVGERGLKLSGGEKQRIAIARALRKRAPILLCDEATSAVDTVTEQEILRELRSSAKSQQTCILIAHNLSTVAHADQILVLKHGQVVERGTHDELLSGRGEYFAMWNAQQQ</sequence>
<dbReference type="PROSITE" id="PS00211">
    <property type="entry name" value="ABC_TRANSPORTER_1"/>
    <property type="match status" value="1"/>
</dbReference>
<dbReference type="GO" id="GO:0005743">
    <property type="term" value="C:mitochondrial inner membrane"/>
    <property type="evidence" value="ECO:0007669"/>
    <property type="project" value="TreeGrafter"/>
</dbReference>
<keyword evidence="5" id="KW-0067">ATP-binding</keyword>
<dbReference type="PANTHER" id="PTHR24221">
    <property type="entry name" value="ATP-BINDING CASSETTE SUB-FAMILY B"/>
    <property type="match status" value="1"/>
</dbReference>
<dbReference type="AlphaFoldDB" id="A0AB34K5A3"/>
<dbReference type="InterPro" id="IPR017871">
    <property type="entry name" value="ABC_transporter-like_CS"/>
</dbReference>
<evidence type="ECO:0000256" key="1">
    <source>
        <dbReference type="ARBA" id="ARBA00004225"/>
    </source>
</evidence>
<keyword evidence="4" id="KW-0547">Nucleotide-binding</keyword>
<evidence type="ECO:0000256" key="8">
    <source>
        <dbReference type="ARBA" id="ARBA00024363"/>
    </source>
</evidence>
<comment type="caution">
    <text evidence="12">The sequence shown here is derived from an EMBL/GenBank/DDBJ whole genome shotgun (WGS) entry which is preliminary data.</text>
</comment>
<evidence type="ECO:0000256" key="9">
    <source>
        <dbReference type="SAM" id="Phobius"/>
    </source>
</evidence>
<accession>A0AB34K5A3</accession>
<evidence type="ECO:0000256" key="6">
    <source>
        <dbReference type="ARBA" id="ARBA00022989"/>
    </source>
</evidence>
<evidence type="ECO:0000313" key="12">
    <source>
        <dbReference type="EMBL" id="KAL1529668.1"/>
    </source>
</evidence>
<dbReference type="PANTHER" id="PTHR24221:SF402">
    <property type="entry name" value="IRON-SULFUR CLUSTERS TRANSPORTER ABCB7, MITOCHONDRIAL"/>
    <property type="match status" value="1"/>
</dbReference>
<gene>
    <name evidence="12" type="ORF">AB1Y20_000609</name>
</gene>
<dbReference type="SUPFAM" id="SSF90123">
    <property type="entry name" value="ABC transporter transmembrane region"/>
    <property type="match status" value="1"/>
</dbReference>
<evidence type="ECO:0000256" key="7">
    <source>
        <dbReference type="ARBA" id="ARBA00023136"/>
    </source>
</evidence>
<keyword evidence="3 9" id="KW-0812">Transmembrane</keyword>
<dbReference type="GO" id="GO:0016887">
    <property type="term" value="F:ATP hydrolysis activity"/>
    <property type="evidence" value="ECO:0007669"/>
    <property type="project" value="InterPro"/>
</dbReference>
<proteinExistence type="inferred from homology"/>
<feature type="transmembrane region" description="Helical" evidence="9">
    <location>
        <begin position="111"/>
        <end position="130"/>
    </location>
</feature>
<dbReference type="Pfam" id="PF00664">
    <property type="entry name" value="ABC_membrane"/>
    <property type="match status" value="1"/>
</dbReference>
<dbReference type="InterPro" id="IPR011527">
    <property type="entry name" value="ABC1_TM_dom"/>
</dbReference>
<feature type="transmembrane region" description="Helical" evidence="9">
    <location>
        <begin position="150"/>
        <end position="168"/>
    </location>
</feature>
<evidence type="ECO:0000256" key="4">
    <source>
        <dbReference type="ARBA" id="ARBA00022741"/>
    </source>
</evidence>
<evidence type="ECO:0000256" key="5">
    <source>
        <dbReference type="ARBA" id="ARBA00022840"/>
    </source>
</evidence>
<dbReference type="InterPro" id="IPR036640">
    <property type="entry name" value="ABC1_TM_sf"/>
</dbReference>
<evidence type="ECO:0000313" key="13">
    <source>
        <dbReference type="Proteomes" id="UP001515480"/>
    </source>
</evidence>
<feature type="transmembrane region" description="Helical" evidence="9">
    <location>
        <begin position="260"/>
        <end position="281"/>
    </location>
</feature>
<dbReference type="Gene3D" id="3.40.50.300">
    <property type="entry name" value="P-loop containing nucleotide triphosphate hydrolases"/>
    <property type="match status" value="1"/>
</dbReference>
<feature type="transmembrane region" description="Helical" evidence="9">
    <location>
        <begin position="380"/>
        <end position="400"/>
    </location>
</feature>
<reference evidence="12 13" key="1">
    <citation type="journal article" date="2024" name="Science">
        <title>Giant polyketide synthase enzymes in the biosynthesis of giant marine polyether toxins.</title>
        <authorList>
            <person name="Fallon T.R."/>
            <person name="Shende V.V."/>
            <person name="Wierzbicki I.H."/>
            <person name="Pendleton A.L."/>
            <person name="Watervoot N.F."/>
            <person name="Auber R.P."/>
            <person name="Gonzalez D.J."/>
            <person name="Wisecaver J.H."/>
            <person name="Moore B.S."/>
        </authorList>
    </citation>
    <scope>NUCLEOTIDE SEQUENCE [LARGE SCALE GENOMIC DNA]</scope>
    <source>
        <strain evidence="12 13">12B1</strain>
    </source>
</reference>
<evidence type="ECO:0000256" key="2">
    <source>
        <dbReference type="ARBA" id="ARBA00022448"/>
    </source>
</evidence>
<dbReference type="SUPFAM" id="SSF52540">
    <property type="entry name" value="P-loop containing nucleoside triphosphate hydrolases"/>
    <property type="match status" value="1"/>
</dbReference>
<dbReference type="Proteomes" id="UP001515480">
    <property type="component" value="Unassembled WGS sequence"/>
</dbReference>
<dbReference type="PROSITE" id="PS50893">
    <property type="entry name" value="ABC_TRANSPORTER_2"/>
    <property type="match status" value="1"/>
</dbReference>
<dbReference type="InterPro" id="IPR039421">
    <property type="entry name" value="Type_1_exporter"/>
</dbReference>
<dbReference type="InterPro" id="IPR003593">
    <property type="entry name" value="AAA+_ATPase"/>
</dbReference>
<feature type="domain" description="ABC transmembrane type-1" evidence="11">
    <location>
        <begin position="111"/>
        <end position="405"/>
    </location>
</feature>
<dbReference type="InterPro" id="IPR003439">
    <property type="entry name" value="ABC_transporter-like_ATP-bd"/>
</dbReference>
<keyword evidence="7 9" id="KW-0472">Membrane</keyword>
<dbReference type="GO" id="GO:0006879">
    <property type="term" value="P:intracellular iron ion homeostasis"/>
    <property type="evidence" value="ECO:0007669"/>
    <property type="project" value="TreeGrafter"/>
</dbReference>
<comment type="subcellular location">
    <subcellularLocation>
        <location evidence="1">Mitochondrion membrane</location>
        <topology evidence="1">Multi-pass membrane protein</topology>
    </subcellularLocation>
</comment>
<evidence type="ECO:0000256" key="3">
    <source>
        <dbReference type="ARBA" id="ARBA00022692"/>
    </source>
</evidence>
<keyword evidence="13" id="KW-1185">Reference proteome</keyword>
<feature type="transmembrane region" description="Helical" evidence="9">
    <location>
        <begin position="228"/>
        <end position="254"/>
    </location>
</feature>
<protein>
    <recommendedName>
        <fullName evidence="14">ATP-dependent transporter ycf16</fullName>
    </recommendedName>
</protein>
<dbReference type="GO" id="GO:0140359">
    <property type="term" value="F:ABC-type transporter activity"/>
    <property type="evidence" value="ECO:0007669"/>
    <property type="project" value="InterPro"/>
</dbReference>
<comment type="similarity">
    <text evidence="8">Belongs to the ABC transporter superfamily. ABCB family. Heavy Metal importer (TC 3.A.1.210) subfamily.</text>
</comment>
<organism evidence="12 13">
    <name type="scientific">Prymnesium parvum</name>
    <name type="common">Toxic golden alga</name>
    <dbReference type="NCBI Taxonomy" id="97485"/>
    <lineage>
        <taxon>Eukaryota</taxon>
        <taxon>Haptista</taxon>
        <taxon>Haptophyta</taxon>
        <taxon>Prymnesiophyceae</taxon>
        <taxon>Prymnesiales</taxon>
        <taxon>Prymnesiaceae</taxon>
        <taxon>Prymnesium</taxon>
    </lineage>
</organism>
<dbReference type="GO" id="GO:0005524">
    <property type="term" value="F:ATP binding"/>
    <property type="evidence" value="ECO:0007669"/>
    <property type="project" value="UniProtKB-KW"/>
</dbReference>
<keyword evidence="2" id="KW-0813">Transport</keyword>
<dbReference type="EMBL" id="JBGBPQ010000001">
    <property type="protein sequence ID" value="KAL1529668.1"/>
    <property type="molecule type" value="Genomic_DNA"/>
</dbReference>
<dbReference type="Pfam" id="PF00005">
    <property type="entry name" value="ABC_tran"/>
    <property type="match status" value="1"/>
</dbReference>
<evidence type="ECO:0000259" key="10">
    <source>
        <dbReference type="PROSITE" id="PS50893"/>
    </source>
</evidence>
<dbReference type="PROSITE" id="PS50929">
    <property type="entry name" value="ABC_TM1F"/>
    <property type="match status" value="1"/>
</dbReference>
<keyword evidence="6 9" id="KW-1133">Transmembrane helix</keyword>
<name>A0AB34K5A3_PRYPA</name>
<dbReference type="Gene3D" id="1.20.1560.10">
    <property type="entry name" value="ABC transporter type 1, transmembrane domain"/>
    <property type="match status" value="1"/>
</dbReference>
<dbReference type="InterPro" id="IPR027417">
    <property type="entry name" value="P-loop_NTPase"/>
</dbReference>